<keyword evidence="7" id="KW-0067">ATP-binding</keyword>
<keyword evidence="13" id="KW-1185">Reference proteome</keyword>
<dbReference type="RefSeq" id="WP_157300966.1">
    <property type="nucleotide sequence ID" value="NZ_BAAAZB010000005.1"/>
</dbReference>
<dbReference type="SUPFAM" id="SSF48452">
    <property type="entry name" value="TPR-like"/>
    <property type="match status" value="2"/>
</dbReference>
<evidence type="ECO:0000256" key="3">
    <source>
        <dbReference type="ARBA" id="ARBA00022553"/>
    </source>
</evidence>
<evidence type="ECO:0000256" key="4">
    <source>
        <dbReference type="ARBA" id="ARBA00022679"/>
    </source>
</evidence>
<dbReference type="Pfam" id="PF07568">
    <property type="entry name" value="HisKA_2"/>
    <property type="match status" value="1"/>
</dbReference>
<dbReference type="Gene3D" id="3.30.450.20">
    <property type="entry name" value="PAS domain"/>
    <property type="match status" value="1"/>
</dbReference>
<dbReference type="PANTHER" id="PTHR41523:SF8">
    <property type="entry name" value="ETHYLENE RESPONSE SENSOR PROTEIN"/>
    <property type="match status" value="1"/>
</dbReference>
<evidence type="ECO:0000259" key="11">
    <source>
        <dbReference type="SMART" id="SM00387"/>
    </source>
</evidence>
<keyword evidence="4" id="KW-0808">Transferase</keyword>
<feature type="signal peptide" evidence="10">
    <location>
        <begin position="1"/>
        <end position="23"/>
    </location>
</feature>
<dbReference type="Proteomes" id="UP000468388">
    <property type="component" value="Unassembled WGS sequence"/>
</dbReference>
<feature type="domain" description="Histidine kinase/HSP90-like ATPase" evidence="11">
    <location>
        <begin position="635"/>
        <end position="733"/>
    </location>
</feature>
<evidence type="ECO:0000256" key="10">
    <source>
        <dbReference type="SAM" id="SignalP"/>
    </source>
</evidence>
<reference evidence="12 13" key="1">
    <citation type="submission" date="2019-12" db="EMBL/GenBank/DDBJ databases">
        <title>The draft genomic sequence of strain Chitinophaga oryziterrae JCM 16595.</title>
        <authorList>
            <person name="Zhang X."/>
        </authorList>
    </citation>
    <scope>NUCLEOTIDE SEQUENCE [LARGE SCALE GENOMIC DNA]</scope>
    <source>
        <strain evidence="12 13">JCM 16595</strain>
    </source>
</reference>
<evidence type="ECO:0000256" key="9">
    <source>
        <dbReference type="SAM" id="Phobius"/>
    </source>
</evidence>
<dbReference type="SMART" id="SM00028">
    <property type="entry name" value="TPR"/>
    <property type="match status" value="3"/>
</dbReference>
<keyword evidence="6" id="KW-0418">Kinase</keyword>
<dbReference type="SMART" id="SM00387">
    <property type="entry name" value="HATPase_c"/>
    <property type="match status" value="1"/>
</dbReference>
<feature type="repeat" description="TPR" evidence="8">
    <location>
        <begin position="156"/>
        <end position="189"/>
    </location>
</feature>
<evidence type="ECO:0000256" key="8">
    <source>
        <dbReference type="PROSITE-ProRule" id="PRU00339"/>
    </source>
</evidence>
<dbReference type="EC" id="2.7.13.3" evidence="2"/>
<feature type="transmembrane region" description="Helical" evidence="9">
    <location>
        <begin position="480"/>
        <end position="500"/>
    </location>
</feature>
<keyword evidence="9" id="KW-0812">Transmembrane</keyword>
<proteinExistence type="predicted"/>
<comment type="catalytic activity">
    <reaction evidence="1">
        <text>ATP + protein L-histidine = ADP + protein N-phospho-L-histidine.</text>
        <dbReference type="EC" id="2.7.13.3"/>
    </reaction>
</comment>
<dbReference type="GO" id="GO:0005524">
    <property type="term" value="F:ATP binding"/>
    <property type="evidence" value="ECO:0007669"/>
    <property type="project" value="UniProtKB-KW"/>
</dbReference>
<evidence type="ECO:0000256" key="6">
    <source>
        <dbReference type="ARBA" id="ARBA00022777"/>
    </source>
</evidence>
<dbReference type="InterPro" id="IPR019734">
    <property type="entry name" value="TPR_rpt"/>
</dbReference>
<protein>
    <recommendedName>
        <fullName evidence="2">histidine kinase</fullName>
        <ecNumber evidence="2">2.7.13.3</ecNumber>
    </recommendedName>
</protein>
<dbReference type="OrthoDB" id="1223659at2"/>
<organism evidence="12 13">
    <name type="scientific">Chitinophaga oryziterrae</name>
    <dbReference type="NCBI Taxonomy" id="1031224"/>
    <lineage>
        <taxon>Bacteria</taxon>
        <taxon>Pseudomonadati</taxon>
        <taxon>Bacteroidota</taxon>
        <taxon>Chitinophagia</taxon>
        <taxon>Chitinophagales</taxon>
        <taxon>Chitinophagaceae</taxon>
        <taxon>Chitinophaga</taxon>
    </lineage>
</organism>
<dbReference type="InterPro" id="IPR011990">
    <property type="entry name" value="TPR-like_helical_dom_sf"/>
</dbReference>
<dbReference type="Gene3D" id="3.30.565.10">
    <property type="entry name" value="Histidine kinase-like ATPase, C-terminal domain"/>
    <property type="match status" value="1"/>
</dbReference>
<gene>
    <name evidence="12" type="ORF">GO495_17260</name>
</gene>
<sequence length="735" mass="83671">MNKWQKLFLCTCLMAGIIISAKAQQDTSRVNALLQLSDHYFLKDNRKKSDLDSAMLYVLSALKLSNTLLYQKGTGNSYEQLSKIVHVNGDSTKGRYFSGKAIDIFKANNYLTELGDAYFDLAGYYSFSGNGLKERIHAMKLSLDAFQKAKSRKKEADIFKELGDLYQIQGDFSKSMESLKQSLKIYQQIGYLELMGVYDLLGFVSTASGDQKEGIRYGLLAVQTAEMLGDSSKQVCTIYNRLGITYLNLNELDKANTYFRKALSVAKKYKDNNAVHELAFNITHVLLSQEKKMESLHFLHEIEKDYNPEDVISKIRIVSGFATIYAKLNNYTVAQKYCTQLLNISEKYELNNEENSLLYGAVIPVLLTTHKYPETHKYLMANGQLAEKTGLLMNLAVNHLWWFKLDSAQGNYISAIAHYQTYKRLNDSLFNESKSRQVSQLEIVYNIEQKDKDLAFKEQNIQLLTKQAQLQYSQLQASRVIKNFTLSGIVLLLIIIILLYKNMQHRSKNHKLLQAQQIEIQKKNTSLEDLIKEKDWLVKEIHHRVKNNFHMVIGLLGTQSGYLKTEEALSAISDSQHRIHAMSLIHQKLYQSDNLSAINMPDYIHELVDYLRDSFNIRQAIRFKLQIDRIELDLSRCIPLGLILNEAITNAIKYAFPDGRDGIIIISLSQVPEHKILLTITDNGVGLPAAFDINAQNSMGMNLMQGLSEDIDGDFNIVNHDGTSISIAFDLTLTN</sequence>
<dbReference type="SUPFAM" id="SSF55874">
    <property type="entry name" value="ATPase domain of HSP90 chaperone/DNA topoisomerase II/histidine kinase"/>
    <property type="match status" value="1"/>
</dbReference>
<keyword evidence="3" id="KW-0597">Phosphoprotein</keyword>
<comment type="caution">
    <text evidence="12">The sequence shown here is derived from an EMBL/GenBank/DDBJ whole genome shotgun (WGS) entry which is preliminary data.</text>
</comment>
<dbReference type="PANTHER" id="PTHR41523">
    <property type="entry name" value="TWO-COMPONENT SYSTEM SENSOR PROTEIN"/>
    <property type="match status" value="1"/>
</dbReference>
<dbReference type="PROSITE" id="PS50005">
    <property type="entry name" value="TPR"/>
    <property type="match status" value="2"/>
</dbReference>
<dbReference type="AlphaFoldDB" id="A0A6N8JBL1"/>
<evidence type="ECO:0000256" key="2">
    <source>
        <dbReference type="ARBA" id="ARBA00012438"/>
    </source>
</evidence>
<keyword evidence="8" id="KW-0802">TPR repeat</keyword>
<accession>A0A6N8JBL1</accession>
<dbReference type="InterPro" id="IPR011495">
    <property type="entry name" value="Sig_transdc_His_kin_sub2_dim/P"/>
</dbReference>
<keyword evidence="9" id="KW-0472">Membrane</keyword>
<evidence type="ECO:0000256" key="7">
    <source>
        <dbReference type="ARBA" id="ARBA00022840"/>
    </source>
</evidence>
<dbReference type="GO" id="GO:0004673">
    <property type="term" value="F:protein histidine kinase activity"/>
    <property type="evidence" value="ECO:0007669"/>
    <property type="project" value="UniProtKB-EC"/>
</dbReference>
<evidence type="ECO:0000256" key="5">
    <source>
        <dbReference type="ARBA" id="ARBA00022741"/>
    </source>
</evidence>
<feature type="chain" id="PRO_5026848101" description="histidine kinase" evidence="10">
    <location>
        <begin position="24"/>
        <end position="735"/>
    </location>
</feature>
<keyword evidence="10" id="KW-0732">Signal</keyword>
<evidence type="ECO:0000313" key="13">
    <source>
        <dbReference type="Proteomes" id="UP000468388"/>
    </source>
</evidence>
<keyword evidence="9" id="KW-1133">Transmembrane helix</keyword>
<dbReference type="InterPro" id="IPR036890">
    <property type="entry name" value="HATPase_C_sf"/>
</dbReference>
<feature type="repeat" description="TPR" evidence="8">
    <location>
        <begin position="236"/>
        <end position="269"/>
    </location>
</feature>
<dbReference type="InterPro" id="IPR003594">
    <property type="entry name" value="HATPase_dom"/>
</dbReference>
<evidence type="ECO:0000313" key="12">
    <source>
        <dbReference type="EMBL" id="MVT42344.1"/>
    </source>
</evidence>
<dbReference type="Pfam" id="PF13181">
    <property type="entry name" value="TPR_8"/>
    <property type="match status" value="2"/>
</dbReference>
<dbReference type="Gene3D" id="1.25.40.10">
    <property type="entry name" value="Tetratricopeptide repeat domain"/>
    <property type="match status" value="2"/>
</dbReference>
<keyword evidence="5" id="KW-0547">Nucleotide-binding</keyword>
<dbReference type="EMBL" id="WRXO01000004">
    <property type="protein sequence ID" value="MVT42344.1"/>
    <property type="molecule type" value="Genomic_DNA"/>
</dbReference>
<name>A0A6N8JBL1_9BACT</name>
<dbReference type="Pfam" id="PF02518">
    <property type="entry name" value="HATPase_c"/>
    <property type="match status" value="1"/>
</dbReference>
<evidence type="ECO:0000256" key="1">
    <source>
        <dbReference type="ARBA" id="ARBA00000085"/>
    </source>
</evidence>